<name>A0A5E4STF2_9BURK</name>
<dbReference type="SFLD" id="SFLDS00019">
    <property type="entry name" value="Glutathione_Transferase_(cytos"/>
    <property type="match status" value="1"/>
</dbReference>
<proteinExistence type="inferred from homology"/>
<dbReference type="Gene3D" id="1.20.1050.10">
    <property type="match status" value="1"/>
</dbReference>
<dbReference type="InterPro" id="IPR010987">
    <property type="entry name" value="Glutathione-S-Trfase_C-like"/>
</dbReference>
<dbReference type="RefSeq" id="WP_150683077.1">
    <property type="nucleotide sequence ID" value="NZ_CABPSI010000001.1"/>
</dbReference>
<keyword evidence="4" id="KW-0413">Isomerase</keyword>
<comment type="similarity">
    <text evidence="1">Belongs to the GST superfamily. Zeta family.</text>
</comment>
<dbReference type="Pfam" id="PF13410">
    <property type="entry name" value="GST_C_2"/>
    <property type="match status" value="1"/>
</dbReference>
<dbReference type="AlphaFoldDB" id="A0A5E4STF2"/>
<evidence type="ECO:0000259" key="3">
    <source>
        <dbReference type="PROSITE" id="PS50405"/>
    </source>
</evidence>
<dbReference type="GO" id="GO:0050077">
    <property type="term" value="F:maleylpyruvate isomerase activity"/>
    <property type="evidence" value="ECO:0007669"/>
    <property type="project" value="UniProtKB-EC"/>
</dbReference>
<evidence type="ECO:0000256" key="1">
    <source>
        <dbReference type="ARBA" id="ARBA00010007"/>
    </source>
</evidence>
<dbReference type="PANTHER" id="PTHR42673:SF4">
    <property type="entry name" value="MALEYLACETOACETATE ISOMERASE"/>
    <property type="match status" value="1"/>
</dbReference>
<dbReference type="GO" id="GO:0006559">
    <property type="term" value="P:L-phenylalanine catabolic process"/>
    <property type="evidence" value="ECO:0007669"/>
    <property type="project" value="TreeGrafter"/>
</dbReference>
<dbReference type="PANTHER" id="PTHR42673">
    <property type="entry name" value="MALEYLACETOACETATE ISOMERASE"/>
    <property type="match status" value="1"/>
</dbReference>
<accession>A0A5E4STF2</accession>
<dbReference type="InterPro" id="IPR036249">
    <property type="entry name" value="Thioredoxin-like_sf"/>
</dbReference>
<dbReference type="Proteomes" id="UP000333828">
    <property type="component" value="Unassembled WGS sequence"/>
</dbReference>
<dbReference type="FunFam" id="1.20.1050.10:FF:000017">
    <property type="entry name" value="Maleylacetoacetate isomerase"/>
    <property type="match status" value="1"/>
</dbReference>
<dbReference type="InterPro" id="IPR005955">
    <property type="entry name" value="GST_Zeta"/>
</dbReference>
<dbReference type="InterPro" id="IPR034333">
    <property type="entry name" value="GST_Zeta_N"/>
</dbReference>
<dbReference type="EMBL" id="CABPSI010000001">
    <property type="protein sequence ID" value="VVD78123.1"/>
    <property type="molecule type" value="Genomic_DNA"/>
</dbReference>
<dbReference type="CDD" id="cd03191">
    <property type="entry name" value="GST_C_Zeta"/>
    <property type="match status" value="1"/>
</dbReference>
<evidence type="ECO:0000259" key="2">
    <source>
        <dbReference type="PROSITE" id="PS50404"/>
    </source>
</evidence>
<keyword evidence="5" id="KW-1185">Reference proteome</keyword>
<keyword evidence="4" id="KW-0670">Pyruvate</keyword>
<evidence type="ECO:0000313" key="4">
    <source>
        <dbReference type="EMBL" id="VVD78123.1"/>
    </source>
</evidence>
<dbReference type="GO" id="GO:0004364">
    <property type="term" value="F:glutathione transferase activity"/>
    <property type="evidence" value="ECO:0007669"/>
    <property type="project" value="TreeGrafter"/>
</dbReference>
<dbReference type="GO" id="GO:0006749">
    <property type="term" value="P:glutathione metabolic process"/>
    <property type="evidence" value="ECO:0007669"/>
    <property type="project" value="TreeGrafter"/>
</dbReference>
<dbReference type="Gene3D" id="3.40.30.10">
    <property type="entry name" value="Glutaredoxin"/>
    <property type="match status" value="1"/>
</dbReference>
<evidence type="ECO:0000313" key="5">
    <source>
        <dbReference type="Proteomes" id="UP000333828"/>
    </source>
</evidence>
<dbReference type="PROSITE" id="PS50404">
    <property type="entry name" value="GST_NTER"/>
    <property type="match status" value="1"/>
</dbReference>
<dbReference type="CDD" id="cd03042">
    <property type="entry name" value="GST_N_Zeta"/>
    <property type="match status" value="1"/>
</dbReference>
<organism evidence="4 5">
    <name type="scientific">Pandoraea iniqua</name>
    <dbReference type="NCBI Taxonomy" id="2508288"/>
    <lineage>
        <taxon>Bacteria</taxon>
        <taxon>Pseudomonadati</taxon>
        <taxon>Pseudomonadota</taxon>
        <taxon>Betaproteobacteria</taxon>
        <taxon>Burkholderiales</taxon>
        <taxon>Burkholderiaceae</taxon>
        <taxon>Pandoraea</taxon>
    </lineage>
</organism>
<dbReference type="InterPro" id="IPR034330">
    <property type="entry name" value="GST_Zeta_C"/>
</dbReference>
<dbReference type="InterPro" id="IPR040079">
    <property type="entry name" value="Glutathione_S-Trfase"/>
</dbReference>
<dbReference type="NCBIfam" id="TIGR01262">
    <property type="entry name" value="maiA"/>
    <property type="match status" value="1"/>
</dbReference>
<dbReference type="GO" id="GO:0005737">
    <property type="term" value="C:cytoplasm"/>
    <property type="evidence" value="ECO:0007669"/>
    <property type="project" value="InterPro"/>
</dbReference>
<feature type="domain" description="GST N-terminal" evidence="2">
    <location>
        <begin position="1"/>
        <end position="81"/>
    </location>
</feature>
<reference evidence="4 5" key="1">
    <citation type="submission" date="2019-08" db="EMBL/GenBank/DDBJ databases">
        <authorList>
            <person name="Peeters C."/>
        </authorList>
    </citation>
    <scope>NUCLEOTIDE SEQUENCE [LARGE SCALE GENOMIC DNA]</scope>
    <source>
        <strain evidence="4 5">LMG 31115</strain>
    </source>
</reference>
<dbReference type="PROSITE" id="PS50405">
    <property type="entry name" value="GST_CTER"/>
    <property type="match status" value="1"/>
</dbReference>
<dbReference type="SUPFAM" id="SSF52833">
    <property type="entry name" value="Thioredoxin-like"/>
    <property type="match status" value="1"/>
</dbReference>
<gene>
    <name evidence="4" type="primary">nagL_1</name>
    <name evidence="4" type="ORF">PIN31115_00970</name>
</gene>
<dbReference type="SFLD" id="SFLDG00358">
    <property type="entry name" value="Main_(cytGST)"/>
    <property type="match status" value="1"/>
</dbReference>
<dbReference type="SUPFAM" id="SSF47616">
    <property type="entry name" value="GST C-terminal domain-like"/>
    <property type="match status" value="1"/>
</dbReference>
<sequence>MQLYSFFNSSTSYRVRIALALKGLAFDTIGVNIRVGEHRAEAYVDEVNPSAVVPAIVDGDFTLGQSLAILDYLDAKYPTPRLLPQDMQARARVLELAALISCDIHPVNNLRILKYLQSTLGLTAAQKDAWYQHWIAEGMAGVERLLTKHGHGPWCFGEAPTLADVCLIPQIANARRMGCDLSAYPRALAVFEHAAAHPAFVAAAPDKQPDFTA</sequence>
<dbReference type="Pfam" id="PF13417">
    <property type="entry name" value="GST_N_3"/>
    <property type="match status" value="1"/>
</dbReference>
<dbReference type="EC" id="5.2.1.4" evidence="4"/>
<dbReference type="InterPro" id="IPR036282">
    <property type="entry name" value="Glutathione-S-Trfase_C_sf"/>
</dbReference>
<feature type="domain" description="GST C-terminal" evidence="3">
    <location>
        <begin position="86"/>
        <end position="213"/>
    </location>
</feature>
<protein>
    <submittedName>
        <fullName evidence="4">Maleylpyruvate isomerase</fullName>
        <ecNumber evidence="4">5.2.1.4</ecNumber>
    </submittedName>
</protein>
<dbReference type="GO" id="GO:0016034">
    <property type="term" value="F:maleylacetoacetate isomerase activity"/>
    <property type="evidence" value="ECO:0007669"/>
    <property type="project" value="TreeGrafter"/>
</dbReference>
<dbReference type="InterPro" id="IPR004045">
    <property type="entry name" value="Glutathione_S-Trfase_N"/>
</dbReference>